<protein>
    <submittedName>
        <fullName evidence="3">Uncharacterized protein</fullName>
    </submittedName>
</protein>
<name>A0A1I0ETF9_9BACI</name>
<feature type="compositionally biased region" description="Polar residues" evidence="1">
    <location>
        <begin position="76"/>
        <end position="87"/>
    </location>
</feature>
<evidence type="ECO:0000313" key="4">
    <source>
        <dbReference type="Proteomes" id="UP000199095"/>
    </source>
</evidence>
<evidence type="ECO:0000256" key="2">
    <source>
        <dbReference type="SAM" id="Phobius"/>
    </source>
</evidence>
<keyword evidence="2" id="KW-1133">Transmembrane helix</keyword>
<feature type="transmembrane region" description="Helical" evidence="2">
    <location>
        <begin position="50"/>
        <end position="69"/>
    </location>
</feature>
<evidence type="ECO:0000256" key="1">
    <source>
        <dbReference type="SAM" id="MobiDB-lite"/>
    </source>
</evidence>
<keyword evidence="4" id="KW-1185">Reference proteome</keyword>
<dbReference type="Proteomes" id="UP000199095">
    <property type="component" value="Unassembled WGS sequence"/>
</dbReference>
<evidence type="ECO:0000313" key="3">
    <source>
        <dbReference type="EMBL" id="SET48129.1"/>
    </source>
</evidence>
<keyword evidence="2" id="KW-0472">Membrane</keyword>
<keyword evidence="2" id="KW-0812">Transmembrane</keyword>
<dbReference type="OrthoDB" id="1267107at2"/>
<organism evidence="3 4">
    <name type="scientific">Salinibacillus kushneri</name>
    <dbReference type="NCBI Taxonomy" id="237682"/>
    <lineage>
        <taxon>Bacteria</taxon>
        <taxon>Bacillati</taxon>
        <taxon>Bacillota</taxon>
        <taxon>Bacilli</taxon>
        <taxon>Bacillales</taxon>
        <taxon>Bacillaceae</taxon>
        <taxon>Salinibacillus</taxon>
    </lineage>
</organism>
<dbReference type="STRING" id="237682.SAMN05421676_10555"/>
<sequence length="196" mass="23295">MKKKELWNELRTFPKDRKIRDRTKMEILQRIKTESVRQKRSRLGPMFKKVFISFVSIAVLFFTAIFLWSEVQMNQKTTPQTEDSAGQETILEEGEDEKTPEALNEEDVLRIMQQYEKTFKELYNRANEDQKLPNVQSLDEVYEQLRTVMSADLAESFTELYFREENGEVYVIAQDGATWLEEDLPFDLEKNKRYGI</sequence>
<accession>A0A1I0ETF9</accession>
<dbReference type="RefSeq" id="WP_093134235.1">
    <property type="nucleotide sequence ID" value="NZ_FOHJ01000005.1"/>
</dbReference>
<dbReference type="EMBL" id="FOHJ01000005">
    <property type="protein sequence ID" value="SET48129.1"/>
    <property type="molecule type" value="Genomic_DNA"/>
</dbReference>
<dbReference type="AlphaFoldDB" id="A0A1I0ETF9"/>
<feature type="compositionally biased region" description="Acidic residues" evidence="1">
    <location>
        <begin position="90"/>
        <end position="101"/>
    </location>
</feature>
<gene>
    <name evidence="3" type="ORF">SAMN05421676_10555</name>
</gene>
<reference evidence="4" key="1">
    <citation type="submission" date="2016-10" db="EMBL/GenBank/DDBJ databases">
        <authorList>
            <person name="Varghese N."/>
            <person name="Submissions S."/>
        </authorList>
    </citation>
    <scope>NUCLEOTIDE SEQUENCE [LARGE SCALE GENOMIC DNA]</scope>
    <source>
        <strain evidence="4">CGMCC 1.3566</strain>
    </source>
</reference>
<feature type="region of interest" description="Disordered" evidence="1">
    <location>
        <begin position="76"/>
        <end position="101"/>
    </location>
</feature>
<proteinExistence type="predicted"/>